<dbReference type="SUPFAM" id="SSF103473">
    <property type="entry name" value="MFS general substrate transporter"/>
    <property type="match status" value="1"/>
</dbReference>
<organism evidence="10 11">
    <name type="scientific">Actinocorallia herbida</name>
    <dbReference type="NCBI Taxonomy" id="58109"/>
    <lineage>
        <taxon>Bacteria</taxon>
        <taxon>Bacillati</taxon>
        <taxon>Actinomycetota</taxon>
        <taxon>Actinomycetes</taxon>
        <taxon>Streptosporangiales</taxon>
        <taxon>Thermomonosporaceae</taxon>
        <taxon>Actinocorallia</taxon>
    </lineage>
</organism>
<feature type="domain" description="Major facilitator superfamily (MFS) profile" evidence="9">
    <location>
        <begin position="7"/>
        <end position="487"/>
    </location>
</feature>
<evidence type="ECO:0000313" key="10">
    <source>
        <dbReference type="EMBL" id="ROO83729.1"/>
    </source>
</evidence>
<accession>A0A3N1CR00</accession>
<keyword evidence="3" id="KW-0997">Cell inner membrane</keyword>
<keyword evidence="11" id="KW-1185">Reference proteome</keyword>
<dbReference type="EMBL" id="RJKE01000001">
    <property type="protein sequence ID" value="ROO83729.1"/>
    <property type="molecule type" value="Genomic_DNA"/>
</dbReference>
<dbReference type="Proteomes" id="UP000272400">
    <property type="component" value="Unassembled WGS sequence"/>
</dbReference>
<keyword evidence="2" id="KW-0813">Transport</keyword>
<dbReference type="InterPro" id="IPR036259">
    <property type="entry name" value="MFS_trans_sf"/>
</dbReference>
<feature type="transmembrane region" description="Helical" evidence="8">
    <location>
        <begin position="368"/>
        <end position="389"/>
    </location>
</feature>
<feature type="transmembrane region" description="Helical" evidence="8">
    <location>
        <begin position="133"/>
        <end position="152"/>
    </location>
</feature>
<dbReference type="InterPro" id="IPR011701">
    <property type="entry name" value="MFS"/>
</dbReference>
<evidence type="ECO:0000256" key="8">
    <source>
        <dbReference type="SAM" id="Phobius"/>
    </source>
</evidence>
<feature type="transmembrane region" description="Helical" evidence="8">
    <location>
        <begin position="329"/>
        <end position="348"/>
    </location>
</feature>
<dbReference type="PROSITE" id="PS00216">
    <property type="entry name" value="SUGAR_TRANSPORT_1"/>
    <property type="match status" value="1"/>
</dbReference>
<comment type="subcellular location">
    <subcellularLocation>
        <location evidence="1">Cell inner membrane</location>
        <topology evidence="1">Multi-pass membrane protein</topology>
    </subcellularLocation>
</comment>
<reference evidence="10 11" key="1">
    <citation type="submission" date="2018-11" db="EMBL/GenBank/DDBJ databases">
        <title>Sequencing the genomes of 1000 actinobacteria strains.</title>
        <authorList>
            <person name="Klenk H.-P."/>
        </authorList>
    </citation>
    <scope>NUCLEOTIDE SEQUENCE [LARGE SCALE GENOMIC DNA]</scope>
    <source>
        <strain evidence="10 11">DSM 44254</strain>
    </source>
</reference>
<feature type="transmembrane region" description="Helical" evidence="8">
    <location>
        <begin position="195"/>
        <end position="215"/>
    </location>
</feature>
<dbReference type="InterPro" id="IPR005829">
    <property type="entry name" value="Sugar_transporter_CS"/>
</dbReference>
<feature type="transmembrane region" description="Helical" evidence="8">
    <location>
        <begin position="76"/>
        <end position="94"/>
    </location>
</feature>
<evidence type="ECO:0000256" key="7">
    <source>
        <dbReference type="ARBA" id="ARBA00044273"/>
    </source>
</evidence>
<feature type="transmembrane region" description="Helical" evidence="8">
    <location>
        <begin position="164"/>
        <end position="183"/>
    </location>
</feature>
<evidence type="ECO:0000256" key="6">
    <source>
        <dbReference type="ARBA" id="ARBA00023136"/>
    </source>
</evidence>
<evidence type="ECO:0000313" key="11">
    <source>
        <dbReference type="Proteomes" id="UP000272400"/>
    </source>
</evidence>
<evidence type="ECO:0000256" key="4">
    <source>
        <dbReference type="ARBA" id="ARBA00022692"/>
    </source>
</evidence>
<dbReference type="OrthoDB" id="3453194at2"/>
<evidence type="ECO:0000256" key="1">
    <source>
        <dbReference type="ARBA" id="ARBA00004429"/>
    </source>
</evidence>
<protein>
    <recommendedName>
        <fullName evidence="7">MFS-type drug efflux transporter P55</fullName>
    </recommendedName>
</protein>
<evidence type="ECO:0000259" key="9">
    <source>
        <dbReference type="PROSITE" id="PS50850"/>
    </source>
</evidence>
<feature type="transmembrane region" description="Helical" evidence="8">
    <location>
        <begin position="464"/>
        <end position="484"/>
    </location>
</feature>
<dbReference type="RefSeq" id="WP_123663108.1">
    <property type="nucleotide sequence ID" value="NZ_RJKE01000001.1"/>
</dbReference>
<dbReference type="Gene3D" id="1.20.1720.10">
    <property type="entry name" value="Multidrug resistance protein D"/>
    <property type="match status" value="1"/>
</dbReference>
<dbReference type="Gene3D" id="1.20.1250.20">
    <property type="entry name" value="MFS general substrate transporter like domains"/>
    <property type="match status" value="1"/>
</dbReference>
<dbReference type="PANTHER" id="PTHR23501:SF191">
    <property type="entry name" value="VACUOLAR BASIC AMINO ACID TRANSPORTER 4"/>
    <property type="match status" value="1"/>
</dbReference>
<evidence type="ECO:0000256" key="2">
    <source>
        <dbReference type="ARBA" id="ARBA00022448"/>
    </source>
</evidence>
<dbReference type="Pfam" id="PF07690">
    <property type="entry name" value="MFS_1"/>
    <property type="match status" value="1"/>
</dbReference>
<feature type="transmembrane region" description="Helical" evidence="8">
    <location>
        <begin position="227"/>
        <end position="245"/>
    </location>
</feature>
<dbReference type="PROSITE" id="PS50850">
    <property type="entry name" value="MFS"/>
    <property type="match status" value="1"/>
</dbReference>
<name>A0A3N1CR00_9ACTN</name>
<comment type="caution">
    <text evidence="10">The sequence shown here is derived from an EMBL/GenBank/DDBJ whole genome shotgun (WGS) entry which is preliminary data.</text>
</comment>
<dbReference type="InterPro" id="IPR020846">
    <property type="entry name" value="MFS_dom"/>
</dbReference>
<gene>
    <name evidence="10" type="ORF">EDD29_1237</name>
</gene>
<evidence type="ECO:0000256" key="5">
    <source>
        <dbReference type="ARBA" id="ARBA00022989"/>
    </source>
</evidence>
<keyword evidence="4 8" id="KW-0812">Transmembrane</keyword>
<proteinExistence type="predicted"/>
<keyword evidence="3" id="KW-1003">Cell membrane</keyword>
<feature type="transmembrane region" description="Helical" evidence="8">
    <location>
        <begin position="401"/>
        <end position="421"/>
    </location>
</feature>
<sequence>MAGRRLALGTGGAVVLLASLDAYVIVTVLLDMGGDLGVPVNRPERLIPVITGFLLGYVAAMPLLGQLSDRLGRRAVLHACLLAFAAGSALTAAAEGLGVLVAGRVLQGIAGGALLPITMALAGDLWDERRRPVVLGVVGALQELGSVLGPLYGAGLAALIGWRGLFWINIPLALAAMVALHFTVPSGRPERTGKVDVAGGLLLAIGLGLLVVGTYNAEPETGALPSYGLPMIAGGAGALVLFAVWEYRTPHKLLDLSGVRKGPVFAVLSVSLLSGAALMVTLVDVQLVATTLLGRTTTEGAFLLSRFLVALALAAVAGGVVARRVGERIPLAAGMALAGCGYLLVSGWPLDPAAAAYGPLPRMDVDLAVAGLGLGLVIAPVSSAILRLVPSGQHGVASSSVVVSRMMGMLLGIAAVSAYGFHRFSELVAGLAVPMPFDNPDFKAELAVYQEGLQRALHTEYGEIFLITAVLCFAGAVLSLAVSARPAAVPAVTLGKALDEASTTSGQP</sequence>
<feature type="transmembrane region" description="Helical" evidence="8">
    <location>
        <begin position="46"/>
        <end position="64"/>
    </location>
</feature>
<keyword evidence="6 8" id="KW-0472">Membrane</keyword>
<feature type="transmembrane region" description="Helical" evidence="8">
    <location>
        <begin position="106"/>
        <end position="126"/>
    </location>
</feature>
<feature type="transmembrane region" description="Helical" evidence="8">
    <location>
        <begin position="303"/>
        <end position="322"/>
    </location>
</feature>
<feature type="transmembrane region" description="Helical" evidence="8">
    <location>
        <begin position="265"/>
        <end position="283"/>
    </location>
</feature>
<dbReference type="GO" id="GO:0005886">
    <property type="term" value="C:plasma membrane"/>
    <property type="evidence" value="ECO:0007669"/>
    <property type="project" value="UniProtKB-SubCell"/>
</dbReference>
<evidence type="ECO:0000256" key="3">
    <source>
        <dbReference type="ARBA" id="ARBA00022519"/>
    </source>
</evidence>
<keyword evidence="5 8" id="KW-1133">Transmembrane helix</keyword>
<dbReference type="GO" id="GO:0022857">
    <property type="term" value="F:transmembrane transporter activity"/>
    <property type="evidence" value="ECO:0007669"/>
    <property type="project" value="InterPro"/>
</dbReference>
<dbReference type="AlphaFoldDB" id="A0A3N1CR00"/>
<dbReference type="PANTHER" id="PTHR23501">
    <property type="entry name" value="MAJOR FACILITATOR SUPERFAMILY"/>
    <property type="match status" value="1"/>
</dbReference>